<dbReference type="InterPro" id="IPR002575">
    <property type="entry name" value="Aminoglycoside_PTrfase"/>
</dbReference>
<dbReference type="InterPro" id="IPR011009">
    <property type="entry name" value="Kinase-like_dom_sf"/>
</dbReference>
<feature type="compositionally biased region" description="Pro residues" evidence="2">
    <location>
        <begin position="10"/>
        <end position="20"/>
    </location>
</feature>
<reference evidence="4 5" key="1">
    <citation type="journal article" date="2023" name="Commun. Biol.">
        <title>Genome analysis of Parmales, the sister group of diatoms, reveals the evolutionary specialization of diatoms from phago-mixotrophs to photoautotrophs.</title>
        <authorList>
            <person name="Ban H."/>
            <person name="Sato S."/>
            <person name="Yoshikawa S."/>
            <person name="Yamada K."/>
            <person name="Nakamura Y."/>
            <person name="Ichinomiya M."/>
            <person name="Sato N."/>
            <person name="Blanc-Mathieu R."/>
            <person name="Endo H."/>
            <person name="Kuwata A."/>
            <person name="Ogata H."/>
        </authorList>
    </citation>
    <scope>NUCLEOTIDE SEQUENCE [LARGE SCALE GENOMIC DNA]</scope>
</reference>
<keyword evidence="5" id="KW-1185">Reference proteome</keyword>
<protein>
    <recommendedName>
        <fullName evidence="3">Aminoglycoside phosphotransferase domain-containing protein</fullName>
    </recommendedName>
</protein>
<dbReference type="Gene3D" id="3.90.1200.10">
    <property type="match status" value="1"/>
</dbReference>
<dbReference type="InterPro" id="IPR050249">
    <property type="entry name" value="Pseudomonas-type_ThrB"/>
</dbReference>
<evidence type="ECO:0000313" key="4">
    <source>
        <dbReference type="EMBL" id="GMI27676.1"/>
    </source>
</evidence>
<proteinExistence type="inferred from homology"/>
<comment type="similarity">
    <text evidence="1">Belongs to the pseudomonas-type ThrB family.</text>
</comment>
<evidence type="ECO:0000313" key="5">
    <source>
        <dbReference type="Proteomes" id="UP001165060"/>
    </source>
</evidence>
<dbReference type="EMBL" id="BRYB01000322">
    <property type="protein sequence ID" value="GMI27676.1"/>
    <property type="molecule type" value="Genomic_DNA"/>
</dbReference>
<dbReference type="PANTHER" id="PTHR21064">
    <property type="entry name" value="AMINOGLYCOSIDE PHOSPHOTRANSFERASE DOMAIN-CONTAINING PROTEIN-RELATED"/>
    <property type="match status" value="1"/>
</dbReference>
<name>A0ABQ6MKS0_9STRA</name>
<organism evidence="4 5">
    <name type="scientific">Tetraparma gracilis</name>
    <dbReference type="NCBI Taxonomy" id="2962635"/>
    <lineage>
        <taxon>Eukaryota</taxon>
        <taxon>Sar</taxon>
        <taxon>Stramenopiles</taxon>
        <taxon>Ochrophyta</taxon>
        <taxon>Bolidophyceae</taxon>
        <taxon>Parmales</taxon>
        <taxon>Triparmaceae</taxon>
        <taxon>Tetraparma</taxon>
    </lineage>
</organism>
<comment type="caution">
    <text evidence="4">The sequence shown here is derived from an EMBL/GenBank/DDBJ whole genome shotgun (WGS) entry which is preliminary data.</text>
</comment>
<evidence type="ECO:0000256" key="1">
    <source>
        <dbReference type="ARBA" id="ARBA00038240"/>
    </source>
</evidence>
<evidence type="ECO:0000259" key="3">
    <source>
        <dbReference type="Pfam" id="PF01636"/>
    </source>
</evidence>
<dbReference type="PANTHER" id="PTHR21064:SF6">
    <property type="entry name" value="AMINOGLYCOSIDE PHOSPHOTRANSFERASE DOMAIN-CONTAINING PROTEIN"/>
    <property type="match status" value="1"/>
</dbReference>
<dbReference type="Pfam" id="PF01636">
    <property type="entry name" value="APH"/>
    <property type="match status" value="1"/>
</dbReference>
<gene>
    <name evidence="4" type="ORF">TeGR_g15251</name>
</gene>
<feature type="region of interest" description="Disordered" evidence="2">
    <location>
        <begin position="1"/>
        <end position="22"/>
    </location>
</feature>
<accession>A0ABQ6MKS0</accession>
<dbReference type="SUPFAM" id="SSF56112">
    <property type="entry name" value="Protein kinase-like (PK-like)"/>
    <property type="match status" value="1"/>
</dbReference>
<feature type="domain" description="Aminoglycoside phosphotransferase" evidence="3">
    <location>
        <begin position="128"/>
        <end position="379"/>
    </location>
</feature>
<evidence type="ECO:0000256" key="2">
    <source>
        <dbReference type="SAM" id="MobiDB-lite"/>
    </source>
</evidence>
<sequence>MDALPDIFSLPPPAPSPPARSAPEQARLEAQVSALHAALGVPAGRALKEALTPKLVVPLPFQASSAGPVASAAGKLARAQGLPPPVPGRATDETVVKADVDLARLAGAEIERVAAAFGLPGGCAAAKLNGGYGSVNYKLSFPEQSGQPPVCLKVAVVENAEASAKVQAEVMRHLRTAGFELVPAVTLLPGSNGATVGCVTDSGGAAVAIIIEFRNGVPANTVAANPEAGAKVASSLGSALATLHSLAPPPLLNKLKVNDDGFVEDYVHCTGAGFGDFQSLKHHPFVGWLLAREELCKSTLKSLSADLPSGLLHGDPFLDNMLVDEETLESVALLDWEDCCEGPLAYDLATAVVGGGFSKSGALQVDRVRALLEGYESGRRLGKEEKAGLVQLMWANAYIIAVYR</sequence>
<dbReference type="Proteomes" id="UP001165060">
    <property type="component" value="Unassembled WGS sequence"/>
</dbReference>